<dbReference type="PANTHER" id="PTHR44329">
    <property type="entry name" value="SERINE/THREONINE-PROTEIN KINASE TNNI3K-RELATED"/>
    <property type="match status" value="1"/>
</dbReference>
<dbReference type="SUPFAM" id="SSF56112">
    <property type="entry name" value="Protein kinase-like (PK-like)"/>
    <property type="match status" value="1"/>
</dbReference>
<keyword evidence="6" id="KW-1133">Transmembrane helix</keyword>
<dbReference type="PROSITE" id="PS50011">
    <property type="entry name" value="PROTEIN_KINASE_DOM"/>
    <property type="match status" value="1"/>
</dbReference>
<keyword evidence="4 5" id="KW-0067">ATP-binding</keyword>
<keyword evidence="6" id="KW-0472">Membrane</keyword>
<keyword evidence="6" id="KW-0812">Transmembrane</keyword>
<proteinExistence type="predicted"/>
<evidence type="ECO:0000256" key="5">
    <source>
        <dbReference type="PROSITE-ProRule" id="PRU10141"/>
    </source>
</evidence>
<dbReference type="InterPro" id="IPR000719">
    <property type="entry name" value="Prot_kinase_dom"/>
</dbReference>
<evidence type="ECO:0000256" key="6">
    <source>
        <dbReference type="SAM" id="Phobius"/>
    </source>
</evidence>
<dbReference type="Proteomes" id="UP001465755">
    <property type="component" value="Unassembled WGS sequence"/>
</dbReference>
<sequence length="531" mass="56342">MGKRTPKQERGAGSFQIVQNVTITGDLHLTASNWPSTVAVYGTVFLRGGAYNGTTRTVLDFGNILNAIEVKSGASLGFEELLVTGMPGDAVGTALSEGLPLTQQSILYPSVVTFSNSSIIVNNTEFEIAAPRLNTTCQNFTDALSLTLEQQNHKGVTWTLGNDGMDTIINQGKSQPVYSQMTVTLSGVPQGYATYAWFGNQTYTCYDTPGQLPHSQDSAAHLDQLSPSSIAGGPGGEASGASSNLKGGLIAGVVVGPVVAIILLGTFLLFMRRQRRATGAQIDKASSAGRMLDGASSREMTSCATSTSKHPRPLPGLILPVQKLQAAAAALASSTSRNNACSWQGGDEGMQQQSLEAHRCMVQFDWHIPPDRLQVSDGLNATPIGVGGYGVVYKGQLDGYKPVAIKFTDPSQTDRFIKEVDLLRACRDKNIVECKGAWVQQGLAYMVLELMEGDLLRAIAHEQAGSPMLAAGLRQLGWPASGAGALCDSRGAAAHSRLMQTQTCATPADQTLVWPEDRHRLCPLTTPSTLA</sequence>
<evidence type="ECO:0000256" key="3">
    <source>
        <dbReference type="ARBA" id="ARBA00022777"/>
    </source>
</evidence>
<name>A0AAW1PSL9_9CHLO</name>
<dbReference type="InterPro" id="IPR001245">
    <property type="entry name" value="Ser-Thr/Tyr_kinase_cat_dom"/>
</dbReference>
<comment type="caution">
    <text evidence="8">The sequence shown here is derived from an EMBL/GenBank/DDBJ whole genome shotgun (WGS) entry which is preliminary data.</text>
</comment>
<evidence type="ECO:0000256" key="2">
    <source>
        <dbReference type="ARBA" id="ARBA00022741"/>
    </source>
</evidence>
<dbReference type="Pfam" id="PF07714">
    <property type="entry name" value="PK_Tyr_Ser-Thr"/>
    <property type="match status" value="1"/>
</dbReference>
<dbReference type="Gene3D" id="1.10.510.10">
    <property type="entry name" value="Transferase(Phosphotransferase) domain 1"/>
    <property type="match status" value="1"/>
</dbReference>
<evidence type="ECO:0000313" key="8">
    <source>
        <dbReference type="EMBL" id="KAK9810869.1"/>
    </source>
</evidence>
<evidence type="ECO:0000256" key="4">
    <source>
        <dbReference type="ARBA" id="ARBA00022840"/>
    </source>
</evidence>
<keyword evidence="9" id="KW-1185">Reference proteome</keyword>
<evidence type="ECO:0000259" key="7">
    <source>
        <dbReference type="PROSITE" id="PS50011"/>
    </source>
</evidence>
<feature type="binding site" evidence="5">
    <location>
        <position position="406"/>
    </location>
    <ligand>
        <name>ATP</name>
        <dbReference type="ChEBI" id="CHEBI:30616"/>
    </ligand>
</feature>
<evidence type="ECO:0000313" key="9">
    <source>
        <dbReference type="Proteomes" id="UP001465755"/>
    </source>
</evidence>
<protein>
    <recommendedName>
        <fullName evidence="7">Protein kinase domain-containing protein</fullName>
    </recommendedName>
</protein>
<keyword evidence="3" id="KW-0418">Kinase</keyword>
<evidence type="ECO:0000256" key="1">
    <source>
        <dbReference type="ARBA" id="ARBA00022679"/>
    </source>
</evidence>
<dbReference type="GO" id="GO:0004674">
    <property type="term" value="F:protein serine/threonine kinase activity"/>
    <property type="evidence" value="ECO:0007669"/>
    <property type="project" value="TreeGrafter"/>
</dbReference>
<dbReference type="GO" id="GO:0005524">
    <property type="term" value="F:ATP binding"/>
    <property type="evidence" value="ECO:0007669"/>
    <property type="project" value="UniProtKB-UniRule"/>
</dbReference>
<reference evidence="8 9" key="1">
    <citation type="journal article" date="2024" name="Nat. Commun.">
        <title>Phylogenomics reveals the evolutionary origins of lichenization in chlorophyte algae.</title>
        <authorList>
            <person name="Puginier C."/>
            <person name="Libourel C."/>
            <person name="Otte J."/>
            <person name="Skaloud P."/>
            <person name="Haon M."/>
            <person name="Grisel S."/>
            <person name="Petersen M."/>
            <person name="Berrin J.G."/>
            <person name="Delaux P.M."/>
            <person name="Dal Grande F."/>
            <person name="Keller J."/>
        </authorList>
    </citation>
    <scope>NUCLEOTIDE SEQUENCE [LARGE SCALE GENOMIC DNA]</scope>
    <source>
        <strain evidence="8 9">SAG 2036</strain>
    </source>
</reference>
<dbReference type="InterPro" id="IPR051681">
    <property type="entry name" value="Ser/Thr_Kinases-Pseudokinases"/>
</dbReference>
<feature type="domain" description="Protein kinase" evidence="7">
    <location>
        <begin position="378"/>
        <end position="531"/>
    </location>
</feature>
<dbReference type="InterPro" id="IPR011009">
    <property type="entry name" value="Kinase-like_dom_sf"/>
</dbReference>
<accession>A0AAW1PSL9</accession>
<organism evidence="8 9">
    <name type="scientific">Symbiochloris irregularis</name>
    <dbReference type="NCBI Taxonomy" id="706552"/>
    <lineage>
        <taxon>Eukaryota</taxon>
        <taxon>Viridiplantae</taxon>
        <taxon>Chlorophyta</taxon>
        <taxon>core chlorophytes</taxon>
        <taxon>Trebouxiophyceae</taxon>
        <taxon>Trebouxiales</taxon>
        <taxon>Trebouxiaceae</taxon>
        <taxon>Symbiochloris</taxon>
    </lineage>
</organism>
<dbReference type="InterPro" id="IPR017441">
    <property type="entry name" value="Protein_kinase_ATP_BS"/>
</dbReference>
<keyword evidence="2 5" id="KW-0547">Nucleotide-binding</keyword>
<gene>
    <name evidence="8" type="ORF">WJX73_003641</name>
</gene>
<keyword evidence="1" id="KW-0808">Transferase</keyword>
<dbReference type="PANTHER" id="PTHR44329:SF288">
    <property type="entry name" value="MITOGEN-ACTIVATED PROTEIN KINASE KINASE KINASE 20"/>
    <property type="match status" value="1"/>
</dbReference>
<dbReference type="PROSITE" id="PS00107">
    <property type="entry name" value="PROTEIN_KINASE_ATP"/>
    <property type="match status" value="1"/>
</dbReference>
<feature type="transmembrane region" description="Helical" evidence="6">
    <location>
        <begin position="249"/>
        <end position="270"/>
    </location>
</feature>
<dbReference type="EMBL" id="JALJOQ010000013">
    <property type="protein sequence ID" value="KAK9810869.1"/>
    <property type="molecule type" value="Genomic_DNA"/>
</dbReference>
<dbReference type="AlphaFoldDB" id="A0AAW1PSL9"/>